<dbReference type="Proteomes" id="UP000271705">
    <property type="component" value="Unassembled WGS sequence"/>
</dbReference>
<feature type="non-terminal residue" evidence="2">
    <location>
        <position position="139"/>
    </location>
</feature>
<dbReference type="AlphaFoldDB" id="A0A431UAF6"/>
<sequence>MGGEYTLRIHQGEPSVFNDPRVTAWLEKTVRDLLPWVRLRQSPFGMIGEDFGHMTQRVPGALFLLGAARADGIKRDLHTPLFDLDEACLPLGAAILAETARRFLTGPYLVPFSFTHPGATKKASICVGVLSGKKKKKKR</sequence>
<dbReference type="EMBL" id="RXLZ01000183">
    <property type="protein sequence ID" value="RTQ80331.1"/>
    <property type="molecule type" value="Genomic_DNA"/>
</dbReference>
<dbReference type="InterPro" id="IPR017439">
    <property type="entry name" value="Amidohydrolase"/>
</dbReference>
<evidence type="ECO:0000313" key="3">
    <source>
        <dbReference type="Proteomes" id="UP000271705"/>
    </source>
</evidence>
<name>A0A431UAF6_STEMA</name>
<protein>
    <submittedName>
        <fullName evidence="2">M20/M25/M40 family metallo-hydrolase</fullName>
    </submittedName>
</protein>
<dbReference type="Gene3D" id="3.40.630.10">
    <property type="entry name" value="Zn peptidases"/>
    <property type="match status" value="1"/>
</dbReference>
<dbReference type="InterPro" id="IPR002933">
    <property type="entry name" value="Peptidase_M20"/>
</dbReference>
<dbReference type="PANTHER" id="PTHR11014">
    <property type="entry name" value="PEPTIDASE M20 FAMILY MEMBER"/>
    <property type="match status" value="1"/>
</dbReference>
<comment type="caution">
    <text evidence="2">The sequence shown here is derived from an EMBL/GenBank/DDBJ whole genome shotgun (WGS) entry which is preliminary data.</text>
</comment>
<reference evidence="2 3" key="1">
    <citation type="submission" date="2018-12" db="EMBL/GenBank/DDBJ databases">
        <authorList>
            <person name="Kartti S."/>
            <person name="Manni A."/>
            <person name="Chemao El Fihri M.W."/>
            <person name="Laamarti M."/>
            <person name="Temsamani L."/>
            <person name="El Jamali J.E."/>
            <person name="Ouadghiri M."/>
            <person name="Ibrahimi A."/>
            <person name="Filati-Maltouf A."/>
        </authorList>
    </citation>
    <scope>NUCLEOTIDE SEQUENCE [LARGE SCALE GENOMIC DNA]</scope>
    <source>
        <strain evidence="2 3">MDMC339</strain>
    </source>
</reference>
<keyword evidence="1 2" id="KW-0378">Hydrolase</keyword>
<organism evidence="2 3">
    <name type="scientific">Stenotrophomonas maltophilia</name>
    <name type="common">Pseudomonas maltophilia</name>
    <name type="synonym">Xanthomonas maltophilia</name>
    <dbReference type="NCBI Taxonomy" id="40324"/>
    <lineage>
        <taxon>Bacteria</taxon>
        <taxon>Pseudomonadati</taxon>
        <taxon>Pseudomonadota</taxon>
        <taxon>Gammaproteobacteria</taxon>
        <taxon>Lysobacterales</taxon>
        <taxon>Lysobacteraceae</taxon>
        <taxon>Stenotrophomonas</taxon>
        <taxon>Stenotrophomonas maltophilia group</taxon>
    </lineage>
</organism>
<dbReference type="Pfam" id="PF01546">
    <property type="entry name" value="Peptidase_M20"/>
    <property type="match status" value="1"/>
</dbReference>
<dbReference type="GO" id="GO:0016787">
    <property type="term" value="F:hydrolase activity"/>
    <property type="evidence" value="ECO:0007669"/>
    <property type="project" value="UniProtKB-KW"/>
</dbReference>
<dbReference type="SUPFAM" id="SSF53187">
    <property type="entry name" value="Zn-dependent exopeptidases"/>
    <property type="match status" value="1"/>
</dbReference>
<gene>
    <name evidence="2" type="ORF">EKL94_22300</name>
</gene>
<accession>A0A431UAF6</accession>
<evidence type="ECO:0000313" key="2">
    <source>
        <dbReference type="EMBL" id="RTQ80331.1"/>
    </source>
</evidence>
<proteinExistence type="predicted"/>
<dbReference type="RefSeq" id="WP_126930658.1">
    <property type="nucleotide sequence ID" value="NZ_RXLZ01000183.1"/>
</dbReference>
<dbReference type="PANTHER" id="PTHR11014:SF63">
    <property type="entry name" value="METALLOPEPTIDASE, PUTATIVE (AFU_ORTHOLOGUE AFUA_6G09600)-RELATED"/>
    <property type="match status" value="1"/>
</dbReference>
<evidence type="ECO:0000256" key="1">
    <source>
        <dbReference type="ARBA" id="ARBA00022801"/>
    </source>
</evidence>